<dbReference type="InterPro" id="IPR011047">
    <property type="entry name" value="Quinoprotein_ADH-like_sf"/>
</dbReference>
<organism evidence="1 2">
    <name type="scientific">Candidatus Nealsonbacteria bacterium CG_4_10_14_0_8_um_filter_35_10</name>
    <dbReference type="NCBI Taxonomy" id="1974683"/>
    <lineage>
        <taxon>Bacteria</taxon>
        <taxon>Candidatus Nealsoniibacteriota</taxon>
    </lineage>
</organism>
<dbReference type="AlphaFoldDB" id="A0A2M7R7C7"/>
<proteinExistence type="predicted"/>
<accession>A0A2M7R7C7</accession>
<reference evidence="2" key="1">
    <citation type="submission" date="2017-09" db="EMBL/GenBank/DDBJ databases">
        <title>Depth-based differentiation of microbial function through sediment-hosted aquifers and enrichment of novel symbionts in the deep terrestrial subsurface.</title>
        <authorList>
            <person name="Probst A.J."/>
            <person name="Ladd B."/>
            <person name="Jarett J.K."/>
            <person name="Geller-Mcgrath D.E."/>
            <person name="Sieber C.M.K."/>
            <person name="Emerson J.B."/>
            <person name="Anantharaman K."/>
            <person name="Thomas B.C."/>
            <person name="Malmstrom R."/>
            <person name="Stieglmeier M."/>
            <person name="Klingl A."/>
            <person name="Woyke T."/>
            <person name="Ryan C.M."/>
            <person name="Banfield J.F."/>
        </authorList>
    </citation>
    <scope>NUCLEOTIDE SEQUENCE [LARGE SCALE GENOMIC DNA]</scope>
</reference>
<evidence type="ECO:0000313" key="2">
    <source>
        <dbReference type="Proteomes" id="UP000230055"/>
    </source>
</evidence>
<dbReference type="PANTHER" id="PTHR42754">
    <property type="entry name" value="ENDOGLUCANASE"/>
    <property type="match status" value="1"/>
</dbReference>
<evidence type="ECO:0008006" key="3">
    <source>
        <dbReference type="Google" id="ProtNLM"/>
    </source>
</evidence>
<dbReference type="InterPro" id="IPR015943">
    <property type="entry name" value="WD40/YVTN_repeat-like_dom_sf"/>
</dbReference>
<dbReference type="PANTHER" id="PTHR42754:SF1">
    <property type="entry name" value="LIPOPROTEIN"/>
    <property type="match status" value="1"/>
</dbReference>
<dbReference type="EMBL" id="PFLX01000050">
    <property type="protein sequence ID" value="PIY90719.1"/>
    <property type="molecule type" value="Genomic_DNA"/>
</dbReference>
<dbReference type="Gene3D" id="2.130.10.10">
    <property type="entry name" value="YVTN repeat-like/Quinoprotein amine dehydrogenase"/>
    <property type="match status" value="1"/>
</dbReference>
<feature type="non-terminal residue" evidence="1">
    <location>
        <position position="1"/>
    </location>
</feature>
<dbReference type="Proteomes" id="UP000230055">
    <property type="component" value="Unassembled WGS sequence"/>
</dbReference>
<protein>
    <recommendedName>
        <fullName evidence="3">Bulb-type lectin domain-containing protein</fullName>
    </recommendedName>
</protein>
<comment type="caution">
    <text evidence="1">The sequence shown here is derived from an EMBL/GenBank/DDBJ whole genome shotgun (WGS) entry which is preliminary data.</text>
</comment>
<sequence>EILGPWRLEHGTGFVGKTTRAKLTKLYGCGQIVAPVTSWQRTYSGSKTDEGWSVVQTSDGGYIVAGTTTSYDGDGRLGLIPDEGDVYLIKTDANGNLIWQKNYGGPEWSPGLDEGYSVLQTSDGGYIVAGLTESLSTDGGLSDVYLIKTDANGNLIWQKNYGGPEEDAGYSVLQTNDGGYIIAGKTESYGAGGSDVYLIKTDTNGNMLWQKSYGGSRIDEGRSVAQTSDGGYIIVGYTWAREAGEDVWLIKTAGE</sequence>
<evidence type="ECO:0000313" key="1">
    <source>
        <dbReference type="EMBL" id="PIY90719.1"/>
    </source>
</evidence>
<dbReference type="SUPFAM" id="SSF50998">
    <property type="entry name" value="Quinoprotein alcohol dehydrogenase-like"/>
    <property type="match status" value="1"/>
</dbReference>
<name>A0A2M7R7C7_9BACT</name>
<gene>
    <name evidence="1" type="ORF">COY72_01940</name>
</gene>